<accession>A0A238HHX4</accession>
<sequence>MKRITLSVLVLMLAACGGKNTDDYVGVWQRDDAKFLQFVEIKKDGGNYLFSQETQNYTFSEKNGELVLNTGLGEIPFTLSDDRKTLSANLYSSGSNRFFKVEDESCKQLIAELQTAQGKLPLNALSNEFKQASANIKAISEKYISQCSKN</sequence>
<dbReference type="OrthoDB" id="8613749at2"/>
<dbReference type="EMBL" id="FXUV01000043">
    <property type="protein sequence ID" value="SMQ13074.1"/>
    <property type="molecule type" value="Genomic_DNA"/>
</dbReference>
<dbReference type="RefSeq" id="WP_143452839.1">
    <property type="nucleotide sequence ID" value="NZ_FXUV02000047.1"/>
</dbReference>
<protein>
    <recommendedName>
        <fullName evidence="4">Lipoprotein</fullName>
    </recommendedName>
</protein>
<dbReference type="AlphaFoldDB" id="A0A238HHX4"/>
<dbReference type="STRING" id="1522312.GCA_900177895_01563"/>
<reference evidence="1" key="1">
    <citation type="submission" date="2017-05" db="EMBL/GenBank/DDBJ databases">
        <authorList>
            <person name="Song R."/>
            <person name="Chenine A.L."/>
            <person name="Ruprecht R.M."/>
        </authorList>
    </citation>
    <scope>NUCLEOTIDE SEQUENCE</scope>
    <source>
        <strain evidence="1">Kingella_eburonensis</strain>
    </source>
</reference>
<proteinExistence type="predicted"/>
<name>A0A238HHX4_9NEIS</name>
<dbReference type="EMBL" id="FXUV02000047">
    <property type="protein sequence ID" value="SNB80047.1"/>
    <property type="molecule type" value="Genomic_DNA"/>
</dbReference>
<reference evidence="2 3" key="2">
    <citation type="submission" date="2017-06" db="EMBL/GenBank/DDBJ databases">
        <authorList>
            <person name="Kim H.J."/>
            <person name="Triplett B.A."/>
        </authorList>
    </citation>
    <scope>NUCLEOTIDE SEQUENCE [LARGE SCALE GENOMIC DNA]</scope>
    <source>
        <strain evidence="2">Kingella_eburonensis</strain>
    </source>
</reference>
<evidence type="ECO:0000313" key="3">
    <source>
        <dbReference type="Proteomes" id="UP000215450"/>
    </source>
</evidence>
<gene>
    <name evidence="1" type="ORF">KEBURONENSIS_01816</name>
    <name evidence="2" type="ORF">KEBURONENSIS_01818</name>
</gene>
<organism evidence="1">
    <name type="scientific">Kingella negevensis</name>
    <dbReference type="NCBI Taxonomy" id="1522312"/>
    <lineage>
        <taxon>Bacteria</taxon>
        <taxon>Pseudomonadati</taxon>
        <taxon>Pseudomonadota</taxon>
        <taxon>Betaproteobacteria</taxon>
        <taxon>Neisseriales</taxon>
        <taxon>Neisseriaceae</taxon>
        <taxon>Kingella</taxon>
    </lineage>
</organism>
<dbReference type="Proteomes" id="UP000215450">
    <property type="component" value="Unassembled WGS sequence"/>
</dbReference>
<evidence type="ECO:0000313" key="1">
    <source>
        <dbReference type="EMBL" id="SMQ13074.1"/>
    </source>
</evidence>
<evidence type="ECO:0008006" key="4">
    <source>
        <dbReference type="Google" id="ProtNLM"/>
    </source>
</evidence>
<keyword evidence="3" id="KW-1185">Reference proteome</keyword>
<dbReference type="PROSITE" id="PS51257">
    <property type="entry name" value="PROKAR_LIPOPROTEIN"/>
    <property type="match status" value="1"/>
</dbReference>
<evidence type="ECO:0000313" key="2">
    <source>
        <dbReference type="EMBL" id="SNB80047.1"/>
    </source>
</evidence>